<comment type="caution">
    <text evidence="1">The sequence shown here is derived from an EMBL/GenBank/DDBJ whole genome shotgun (WGS) entry which is preliminary data.</text>
</comment>
<dbReference type="EMBL" id="JAPUUL010001955">
    <property type="protein sequence ID" value="KAJ8126236.1"/>
    <property type="molecule type" value="Genomic_DNA"/>
</dbReference>
<keyword evidence="2" id="KW-1185">Reference proteome</keyword>
<protein>
    <submittedName>
        <fullName evidence="1">Uncharacterized protein</fullName>
    </submittedName>
</protein>
<accession>A0ACC2JFK7</accession>
<organism evidence="1 2">
    <name type="scientific">Lasiodiplodia mahajangana</name>
    <dbReference type="NCBI Taxonomy" id="1108764"/>
    <lineage>
        <taxon>Eukaryota</taxon>
        <taxon>Fungi</taxon>
        <taxon>Dikarya</taxon>
        <taxon>Ascomycota</taxon>
        <taxon>Pezizomycotina</taxon>
        <taxon>Dothideomycetes</taxon>
        <taxon>Dothideomycetes incertae sedis</taxon>
        <taxon>Botryosphaeriales</taxon>
        <taxon>Botryosphaeriaceae</taxon>
        <taxon>Lasiodiplodia</taxon>
    </lineage>
</organism>
<reference evidence="1" key="1">
    <citation type="submission" date="2022-12" db="EMBL/GenBank/DDBJ databases">
        <title>Genome Sequence of Lasiodiplodia mahajangana.</title>
        <authorList>
            <person name="Buettner E."/>
        </authorList>
    </citation>
    <scope>NUCLEOTIDE SEQUENCE</scope>
    <source>
        <strain evidence="1">VT137</strain>
    </source>
</reference>
<evidence type="ECO:0000313" key="1">
    <source>
        <dbReference type="EMBL" id="KAJ8126236.1"/>
    </source>
</evidence>
<evidence type="ECO:0000313" key="2">
    <source>
        <dbReference type="Proteomes" id="UP001153332"/>
    </source>
</evidence>
<proteinExistence type="predicted"/>
<name>A0ACC2JFK7_9PEZI</name>
<gene>
    <name evidence="1" type="ORF">O1611_g7402</name>
</gene>
<dbReference type="Proteomes" id="UP001153332">
    <property type="component" value="Unassembled WGS sequence"/>
</dbReference>
<sequence length="1186" mass="136019">MATFGERITYRLRRCPLDADAKKCATLLGLALPDTRPEEVRIHSLAASLNAWERPQTKIATLTFETAPTLLIGQPGQKEWILPVEGLEEPLILDTHFRGFTPLNNVDDRIHELDCIAISGPVSHPFSSWQPKGEDDSFMWLRDELPRTIPSSRAFLYGYDITLVNRESLQAIADLASSLVKLIKANGWYLSNSKPLIFLAHGLGGIILQEAFLRMAIGDDRGRSIVGRSLGGIFFGIPGHSVETSHLLTMVRGQVDEQIFSNLSTNSDYLRVLNDRFSGLALTQSMRLYWAYETRMTPVVKKQKDEHYSYSGYEDTLEKKDSATRRAYQSGTSETFLINENHIDMVKFRQDDPALRVVLSKVKECNVHGSLPWVNRDPRMNRENYPRIKDWHLYEDLRGRVIRDLWASIQTPGDPYWPEAIDENLSHTFKWVFNDDSPLVGWLLKKGSGMFWIHGKPGSGKSTLLKFIYQSPNRDPLYELFSDAPQITGAFFFNSRGSLFEKSFEGLLKGILRQLIVRDLDLLIAQKISRERQTIDLRSIDWSVNELEDCILLLLQQAQRKLDVLFIFDALDEYDGDPEFLCNFLKRLMGAAENSPNTLKILFSSRSWDVFKQHFGTGQSLQLQDHTKTDIREYCMSLIESEEENISVSLSSLASMVIERADGVFLWAKLALRELINEAATGKRGEELSKALDAIPDDLDHFYARVFRRIPEIFRWEAYVIFKVLTSESYLFLDALDLARVVSCSRSSTYDEAQRNYAAIPFLQTVSDQKKSAPPDAVQQKIPTSWLRRLVSKLPKSVSQERQTTHLSSNRSRRLESQIRAMTGGLIEFVKANPNAPSEAQLAHRTVLEFSNSHDFKRIIFGNQAEKIHDNEYSFLAKYYLFRRDMENLSGHLIYLYERTSGNSMKRFIDSIPNHVFGSFPSHAGPPGPPITGALGFSTFHNLQIYLRDTCQESSKVFRETRGALLSVYPRKPQLPDRKVSPEFLHTDLTLMRFFLDNGYTLEQDPQAFEMVIRQILYDDIYYAYGLNDEKLKYRNYLEAKAVILIRHGARETAPITAPTDWKVKYVGGNILQAIHVATTIDLIDCLVENGVDINTPDDLGNVPLDYAFNEWELNHIRGREPQCDELMSKRCFQRISHLIRLGGDTKSTPKWLWEECLKYTKIWDTEENLIRDCFRRLFPGIPYIC</sequence>